<keyword evidence="5 9" id="KW-0627">Porphyrin biosynthesis</keyword>
<proteinExistence type="inferred from homology"/>
<dbReference type="GO" id="GO:0004852">
    <property type="term" value="F:uroporphyrinogen-III synthase activity"/>
    <property type="evidence" value="ECO:0007669"/>
    <property type="project" value="UniProtKB-UniRule"/>
</dbReference>
<dbReference type="InterPro" id="IPR036108">
    <property type="entry name" value="4pyrrol_syn_uPrphyn_synt_sf"/>
</dbReference>
<dbReference type="Pfam" id="PF02602">
    <property type="entry name" value="HEM4"/>
    <property type="match status" value="1"/>
</dbReference>
<dbReference type="Gene3D" id="3.40.50.10090">
    <property type="match status" value="2"/>
</dbReference>
<dbReference type="CDD" id="cd06578">
    <property type="entry name" value="HemD"/>
    <property type="match status" value="1"/>
</dbReference>
<dbReference type="InterPro" id="IPR039793">
    <property type="entry name" value="UROS/Hem4"/>
</dbReference>
<dbReference type="InterPro" id="IPR003754">
    <property type="entry name" value="4pyrrol_synth_uPrphyn_synth"/>
</dbReference>
<comment type="similarity">
    <text evidence="2 9">Belongs to the uroporphyrinogen-III synthase family.</text>
</comment>
<evidence type="ECO:0000259" key="10">
    <source>
        <dbReference type="Pfam" id="PF02602"/>
    </source>
</evidence>
<dbReference type="FunFam" id="3.40.50.10090:FF:000019">
    <property type="entry name" value="Uroporphyrinogen-III synthase"/>
    <property type="match status" value="1"/>
</dbReference>
<evidence type="ECO:0000256" key="1">
    <source>
        <dbReference type="ARBA" id="ARBA00004772"/>
    </source>
</evidence>
<organism evidence="11 12">
    <name type="scientific">Vibrio paracholerae</name>
    <dbReference type="NCBI Taxonomy" id="650003"/>
    <lineage>
        <taxon>Bacteria</taxon>
        <taxon>Pseudomonadati</taxon>
        <taxon>Pseudomonadota</taxon>
        <taxon>Gammaproteobacteria</taxon>
        <taxon>Vibrionales</taxon>
        <taxon>Vibrionaceae</taxon>
        <taxon>Vibrio</taxon>
    </lineage>
</organism>
<dbReference type="PANTHER" id="PTHR38042:SF1">
    <property type="entry name" value="UROPORPHYRINOGEN-III SYNTHASE, CHLOROPLASTIC"/>
    <property type="match status" value="1"/>
</dbReference>
<dbReference type="GO" id="GO:0006782">
    <property type="term" value="P:protoporphyrinogen IX biosynthetic process"/>
    <property type="evidence" value="ECO:0007669"/>
    <property type="project" value="UniProtKB-UniRule"/>
</dbReference>
<comment type="function">
    <text evidence="6 9">Catalyzes cyclization of the linear tetrapyrrole, hydroxymethylbilane, to the macrocyclic uroporphyrinogen III.</text>
</comment>
<evidence type="ECO:0000256" key="8">
    <source>
        <dbReference type="ARBA" id="ARBA00048617"/>
    </source>
</evidence>
<keyword evidence="4 9" id="KW-0456">Lyase</keyword>
<protein>
    <recommendedName>
        <fullName evidence="7 9">Uroporphyrinogen-III synthase</fullName>
        <ecNumber evidence="3 9">4.2.1.75</ecNumber>
    </recommendedName>
</protein>
<evidence type="ECO:0000313" key="11">
    <source>
        <dbReference type="EMBL" id="RBM72463.1"/>
    </source>
</evidence>
<dbReference type="SUPFAM" id="SSF69618">
    <property type="entry name" value="HemD-like"/>
    <property type="match status" value="1"/>
</dbReference>
<comment type="caution">
    <text evidence="11">The sequence shown here is derived from an EMBL/GenBank/DDBJ whole genome shotgun (WGS) entry which is preliminary data.</text>
</comment>
<dbReference type="Proteomes" id="UP000252199">
    <property type="component" value="Unassembled WGS sequence"/>
</dbReference>
<comment type="pathway">
    <text evidence="1 9">Porphyrin-containing compound metabolism; protoporphyrin-IX biosynthesis; coproporphyrinogen-III from 5-aminolevulinate: step 3/4.</text>
</comment>
<evidence type="ECO:0000256" key="9">
    <source>
        <dbReference type="RuleBase" id="RU366031"/>
    </source>
</evidence>
<evidence type="ECO:0000256" key="4">
    <source>
        <dbReference type="ARBA" id="ARBA00023239"/>
    </source>
</evidence>
<dbReference type="NCBIfam" id="NF004585">
    <property type="entry name" value="PRK05928.2-2"/>
    <property type="match status" value="1"/>
</dbReference>
<evidence type="ECO:0000256" key="7">
    <source>
        <dbReference type="ARBA" id="ARBA00040167"/>
    </source>
</evidence>
<accession>A0ABD7FZX3</accession>
<reference evidence="11 12" key="1">
    <citation type="submission" date="2018-06" db="EMBL/GenBank/DDBJ databases">
        <title>Draft genome sequences of nine Vibrio sp. clinical isolates from across the United States representing the closest known relative of Vibrio cholerae.</title>
        <authorList>
            <person name="Islam M.T."/>
            <person name="Liang K."/>
            <person name="Im M.S."/>
            <person name="Winkjer J."/>
            <person name="Busby S."/>
            <person name="Batra D."/>
            <person name="Rowe L."/>
            <person name="Tarr C.L."/>
            <person name="Boucher Y."/>
        </authorList>
    </citation>
    <scope>NUCLEOTIDE SEQUENCE [LARGE SCALE GENOMIC DNA]</scope>
    <source>
        <strain evidence="11 12">2017V-1110</strain>
    </source>
</reference>
<dbReference type="EMBL" id="QKKU01000004">
    <property type="protein sequence ID" value="RBM72463.1"/>
    <property type="molecule type" value="Genomic_DNA"/>
</dbReference>
<gene>
    <name evidence="11" type="ORF">DLR72_00860</name>
</gene>
<dbReference type="EC" id="4.2.1.75" evidence="3 9"/>
<sequence>MIEGVMTVLVTRPDEQGTELCQLLHQQGIPALHHPLIAISASPQLPALAEDLSSFDIIIAVSQHAVIFSDQFLQHRRICWPNNAIYLAVGQKTAHVFSKACQQSVDYPEISDSEHLLALSALSDVAGKKVLILRGNGGRELIYSTLVERGATVRYQEAYCRHELPFATAECVQKWQLAKVNSLVITSSEQLAFFIRQFETSHLPWVQQLTLLVPSQRIATLAHQLGFHRIVVTQSAANRDLVAAVIVAAVMPEKPTGTLSNDQQQ</sequence>
<evidence type="ECO:0000313" key="12">
    <source>
        <dbReference type="Proteomes" id="UP000252199"/>
    </source>
</evidence>
<comment type="catalytic activity">
    <reaction evidence="8 9">
        <text>hydroxymethylbilane = uroporphyrinogen III + H2O</text>
        <dbReference type="Rhea" id="RHEA:18965"/>
        <dbReference type="ChEBI" id="CHEBI:15377"/>
        <dbReference type="ChEBI" id="CHEBI:57308"/>
        <dbReference type="ChEBI" id="CHEBI:57845"/>
        <dbReference type="EC" id="4.2.1.75"/>
    </reaction>
</comment>
<evidence type="ECO:0000256" key="5">
    <source>
        <dbReference type="ARBA" id="ARBA00023244"/>
    </source>
</evidence>
<dbReference type="GO" id="GO:0006780">
    <property type="term" value="P:uroporphyrinogen III biosynthetic process"/>
    <property type="evidence" value="ECO:0007669"/>
    <property type="project" value="UniProtKB-UniRule"/>
</dbReference>
<dbReference type="AlphaFoldDB" id="A0ABD7FZX3"/>
<evidence type="ECO:0000256" key="2">
    <source>
        <dbReference type="ARBA" id="ARBA00008133"/>
    </source>
</evidence>
<dbReference type="PANTHER" id="PTHR38042">
    <property type="entry name" value="UROPORPHYRINOGEN-III SYNTHASE, CHLOROPLASTIC"/>
    <property type="match status" value="1"/>
</dbReference>
<feature type="domain" description="Tetrapyrrole biosynthesis uroporphyrinogen III synthase" evidence="10">
    <location>
        <begin position="20"/>
        <end position="242"/>
    </location>
</feature>
<name>A0ABD7FZX3_9VIBR</name>
<evidence type="ECO:0000256" key="6">
    <source>
        <dbReference type="ARBA" id="ARBA00037589"/>
    </source>
</evidence>
<evidence type="ECO:0000256" key="3">
    <source>
        <dbReference type="ARBA" id="ARBA00013109"/>
    </source>
</evidence>